<sequence>TGDQLKGLENLSLDNQSGKAPDVMMSPYDRVGSLGSDGQLSEMKLDKGSMTDDTTKALVTTKGKTYGAPAVIETLVMYYNKDLVS</sequence>
<evidence type="ECO:0000256" key="2">
    <source>
        <dbReference type="ARBA" id="ARBA00022448"/>
    </source>
</evidence>
<evidence type="ECO:0000313" key="5">
    <source>
        <dbReference type="EMBL" id="ETJ26145.1"/>
    </source>
</evidence>
<evidence type="ECO:0000256" key="1">
    <source>
        <dbReference type="ARBA" id="ARBA00008520"/>
    </source>
</evidence>
<keyword evidence="3" id="KW-0732">Signal</keyword>
<dbReference type="Pfam" id="PF13416">
    <property type="entry name" value="SBP_bac_8"/>
    <property type="match status" value="1"/>
</dbReference>
<dbReference type="GO" id="GO:0015768">
    <property type="term" value="P:maltose transport"/>
    <property type="evidence" value="ECO:0007669"/>
    <property type="project" value="TreeGrafter"/>
</dbReference>
<comment type="caution">
    <text evidence="5">The sequence shown here is derived from an EMBL/GenBank/DDBJ whole genome shotgun (WGS) entry which is preliminary data.</text>
</comment>
<dbReference type="GO" id="GO:1901982">
    <property type="term" value="F:maltose binding"/>
    <property type="evidence" value="ECO:0007669"/>
    <property type="project" value="TreeGrafter"/>
</dbReference>
<feature type="region of interest" description="Disordered" evidence="4">
    <location>
        <begin position="1"/>
        <end position="48"/>
    </location>
</feature>
<dbReference type="GO" id="GO:0055052">
    <property type="term" value="C:ATP-binding cassette (ABC) transporter complex, substrate-binding subunit-containing"/>
    <property type="evidence" value="ECO:0007669"/>
    <property type="project" value="TreeGrafter"/>
</dbReference>
<reference evidence="5" key="1">
    <citation type="submission" date="2013-12" db="EMBL/GenBank/DDBJ databases">
        <title>A Varibaculum cambriense genome reconstructed from a premature infant gut community with otherwise low bacterial novelty that shifts toward anaerobic metabolism during the third week of life.</title>
        <authorList>
            <person name="Brown C.T."/>
            <person name="Sharon I."/>
            <person name="Thomas B.C."/>
            <person name="Castelle C.J."/>
            <person name="Morowitz M.J."/>
            <person name="Banfield J.F."/>
        </authorList>
    </citation>
    <scope>NUCLEOTIDE SEQUENCE</scope>
</reference>
<proteinExistence type="inferred from homology"/>
<protein>
    <submittedName>
        <fullName evidence="5">Maltose/maltodextrin-binding protein</fullName>
    </submittedName>
</protein>
<organism evidence="5">
    <name type="scientific">human gut metagenome</name>
    <dbReference type="NCBI Taxonomy" id="408170"/>
    <lineage>
        <taxon>unclassified sequences</taxon>
        <taxon>metagenomes</taxon>
        <taxon>organismal metagenomes</taxon>
    </lineage>
</organism>
<name>W1X9I8_9ZZZZ</name>
<evidence type="ECO:0000256" key="4">
    <source>
        <dbReference type="SAM" id="MobiDB-lite"/>
    </source>
</evidence>
<dbReference type="GO" id="GO:0042956">
    <property type="term" value="P:maltodextrin transmembrane transport"/>
    <property type="evidence" value="ECO:0007669"/>
    <property type="project" value="TreeGrafter"/>
</dbReference>
<feature type="non-terminal residue" evidence="5">
    <location>
        <position position="85"/>
    </location>
</feature>
<gene>
    <name evidence="5" type="ORF">Q604_UNBC17507G0001</name>
</gene>
<dbReference type="PANTHER" id="PTHR30061:SF50">
    <property type="entry name" value="MALTOSE_MALTODEXTRIN-BINDING PERIPLASMIC PROTEIN"/>
    <property type="match status" value="1"/>
</dbReference>
<dbReference type="EMBL" id="AZMM01017507">
    <property type="protein sequence ID" value="ETJ26145.1"/>
    <property type="molecule type" value="Genomic_DNA"/>
</dbReference>
<evidence type="ECO:0000256" key="3">
    <source>
        <dbReference type="ARBA" id="ARBA00022729"/>
    </source>
</evidence>
<keyword evidence="2" id="KW-0813">Transport</keyword>
<comment type="similarity">
    <text evidence="1">Belongs to the bacterial solute-binding protein 1 family.</text>
</comment>
<dbReference type="AlphaFoldDB" id="W1X9I8"/>
<feature type="non-terminal residue" evidence="5">
    <location>
        <position position="1"/>
    </location>
</feature>
<dbReference type="InterPro" id="IPR006059">
    <property type="entry name" value="SBP"/>
</dbReference>
<dbReference type="PANTHER" id="PTHR30061">
    <property type="entry name" value="MALTOSE-BINDING PERIPLASMIC PROTEIN"/>
    <property type="match status" value="1"/>
</dbReference>
<dbReference type="SUPFAM" id="SSF53850">
    <property type="entry name" value="Periplasmic binding protein-like II"/>
    <property type="match status" value="1"/>
</dbReference>
<accession>W1X9I8</accession>
<dbReference type="Gene3D" id="3.40.190.10">
    <property type="entry name" value="Periplasmic binding protein-like II"/>
    <property type="match status" value="2"/>
</dbReference>